<evidence type="ECO:0000313" key="1">
    <source>
        <dbReference type="EMBL" id="GBO41657.1"/>
    </source>
</evidence>
<proteinExistence type="predicted"/>
<gene>
    <name evidence="1" type="ORF">AVEN_240005_1</name>
</gene>
<keyword evidence="2" id="KW-1185">Reference proteome</keyword>
<dbReference type="AlphaFoldDB" id="A0A4Y2X0E8"/>
<sequence length="131" mass="14112">MSHPSGACSYERVLEVAIPRYLSYPVLGGMYVLASELSQFSTFGAAVFDHRNCPSSPSRGGTRPEGVKALLDILTAIGIRPGMFTVKGFAEIAEEQLGEAKRHSLPSVKTARKKSAKNEQFEGAGYKCGPF</sequence>
<comment type="caution">
    <text evidence="1">The sequence shown here is derived from an EMBL/GenBank/DDBJ whole genome shotgun (WGS) entry which is preliminary data.</text>
</comment>
<accession>A0A4Y2X0E8</accession>
<reference evidence="1 2" key="1">
    <citation type="journal article" date="2019" name="Sci. Rep.">
        <title>Orb-weaving spider Araneus ventricosus genome elucidates the spidroin gene catalogue.</title>
        <authorList>
            <person name="Kono N."/>
            <person name="Nakamura H."/>
            <person name="Ohtoshi R."/>
            <person name="Moran D.A.P."/>
            <person name="Shinohara A."/>
            <person name="Yoshida Y."/>
            <person name="Fujiwara M."/>
            <person name="Mori M."/>
            <person name="Tomita M."/>
            <person name="Arakawa K."/>
        </authorList>
    </citation>
    <scope>NUCLEOTIDE SEQUENCE [LARGE SCALE GENOMIC DNA]</scope>
</reference>
<evidence type="ECO:0000313" key="2">
    <source>
        <dbReference type="Proteomes" id="UP000499080"/>
    </source>
</evidence>
<name>A0A4Y2X0E8_ARAVE</name>
<dbReference type="Proteomes" id="UP000499080">
    <property type="component" value="Unassembled WGS sequence"/>
</dbReference>
<dbReference type="EMBL" id="BGPR01067425">
    <property type="protein sequence ID" value="GBO41657.1"/>
    <property type="molecule type" value="Genomic_DNA"/>
</dbReference>
<protein>
    <submittedName>
        <fullName evidence="1">Uncharacterized protein</fullName>
    </submittedName>
</protein>
<organism evidence="1 2">
    <name type="scientific">Araneus ventricosus</name>
    <name type="common">Orbweaver spider</name>
    <name type="synonym">Epeira ventricosa</name>
    <dbReference type="NCBI Taxonomy" id="182803"/>
    <lineage>
        <taxon>Eukaryota</taxon>
        <taxon>Metazoa</taxon>
        <taxon>Ecdysozoa</taxon>
        <taxon>Arthropoda</taxon>
        <taxon>Chelicerata</taxon>
        <taxon>Arachnida</taxon>
        <taxon>Araneae</taxon>
        <taxon>Araneomorphae</taxon>
        <taxon>Entelegynae</taxon>
        <taxon>Araneoidea</taxon>
        <taxon>Araneidae</taxon>
        <taxon>Araneus</taxon>
    </lineage>
</organism>